<proteinExistence type="predicted"/>
<feature type="region of interest" description="Disordered" evidence="1">
    <location>
        <begin position="260"/>
        <end position="318"/>
    </location>
</feature>
<dbReference type="Proteomes" id="UP000694542">
    <property type="component" value="Chromosome 9"/>
</dbReference>
<protein>
    <recommendedName>
        <fullName evidence="7">Spermatogenesis associated 32</fullName>
    </recommendedName>
</protein>
<evidence type="ECO:0000256" key="1">
    <source>
        <dbReference type="SAM" id="MobiDB-lite"/>
    </source>
</evidence>
<feature type="compositionally biased region" description="Polar residues" evidence="1">
    <location>
        <begin position="113"/>
        <end position="126"/>
    </location>
</feature>
<dbReference type="OrthoDB" id="9625284at2759"/>
<dbReference type="InterPro" id="IPR029297">
    <property type="entry name" value="SPATA32"/>
</dbReference>
<evidence type="ECO:0000313" key="2">
    <source>
        <dbReference type="Ensembl" id="ENSCAFP00000020303.4"/>
    </source>
</evidence>
<dbReference type="Proteomes" id="UP000002254">
    <property type="component" value="Chromosome 9"/>
</dbReference>
<accession>A0A8C0SF76</accession>
<reference evidence="4" key="2">
    <citation type="submission" date="2018-10" db="EMBL/GenBank/DDBJ databases">
        <title>De novo assembly of a Great Dane genome.</title>
        <authorList>
            <person name="Kidd J.M."/>
            <person name="Pendleton A.L."/>
            <person name="Shen F."/>
            <person name="Emery S."/>
        </authorList>
    </citation>
    <scope>NUCLEOTIDE SEQUENCE [LARGE SCALE GENOMIC DNA]</scope>
    <source>
        <strain evidence="4">Great Dane</strain>
    </source>
</reference>
<dbReference type="PANTHER" id="PTHR37338:SF1">
    <property type="entry name" value="SPERMATOGENESIS-ASSOCIATED PROTEIN 32"/>
    <property type="match status" value="1"/>
</dbReference>
<feature type="region of interest" description="Disordered" evidence="1">
    <location>
        <begin position="48"/>
        <end position="130"/>
    </location>
</feature>
<dbReference type="GO" id="GO:0007283">
    <property type="term" value="P:spermatogenesis"/>
    <property type="evidence" value="ECO:0007669"/>
    <property type="project" value="InterPro"/>
</dbReference>
<feature type="region of interest" description="Disordered" evidence="1">
    <location>
        <begin position="166"/>
        <end position="223"/>
    </location>
</feature>
<sequence length="377" mass="41447">MGVTGASGFPCCGKESVDIVDTQGSKNQPQFQLVQEEDELEKELLELEPPHKVGLDLEPELELEVEPKAEDSEQLKYRIESLQPDTLPDPQPDTQPDTQLTRPDTQPDTQPDISQWSIRPNSSYLSSAEEDQVSTNHRSICVQTSKHLFWADKLIQASEHSLERMTDTQLGKNKGKTISHLGQQSVPKDTTCSKKQLQTPSAQPAPPATDSQQLPNPYPSSSSLSPAIGLEELVNFASSLAVASSSKMDLPNLEHMIKAPPQKAEAPSTDPTTQVAVDQPEKKKLTKELPDRPPLKARESQKAQKPQDKNFSHPYLDFSKPGIKRATIKGEVKLLQPPAMSPLPQGDMKDSVPGTRKGSPLLLKIHFKVSSPTSPEK</sequence>
<feature type="compositionally biased region" description="Low complexity" evidence="1">
    <location>
        <begin position="94"/>
        <end position="112"/>
    </location>
</feature>
<feature type="compositionally biased region" description="Basic and acidic residues" evidence="1">
    <location>
        <begin position="65"/>
        <end position="79"/>
    </location>
</feature>
<dbReference type="Proteomes" id="UP000694429">
    <property type="component" value="Chromosome 9"/>
</dbReference>
<dbReference type="Ensembl" id="ENSCAFT00000021858.5">
    <property type="protein sequence ID" value="ENSCAFP00000020303.4"/>
    <property type="gene ID" value="ENSCAFG00000013777.5"/>
</dbReference>
<evidence type="ECO:0000313" key="4">
    <source>
        <dbReference type="Ensembl" id="ENSCAFP00040019978.1"/>
    </source>
</evidence>
<feature type="compositionally biased region" description="Low complexity" evidence="1">
    <location>
        <begin position="198"/>
        <end position="223"/>
    </location>
</feature>
<reference evidence="4" key="4">
    <citation type="submission" date="2025-05" db="UniProtKB">
        <authorList>
            <consortium name="Ensembl"/>
        </authorList>
    </citation>
    <scope>IDENTIFICATION</scope>
</reference>
<reference evidence="3" key="3">
    <citation type="submission" date="2019-03" db="EMBL/GenBank/DDBJ databases">
        <authorList>
            <person name="Warren W.C."/>
            <person name="Johnson G.S."/>
        </authorList>
    </citation>
    <scope>NUCLEOTIDE SEQUENCE [LARGE SCALE GENOMIC DNA]</scope>
    <source>
        <strain evidence="3">Basenji</strain>
    </source>
</reference>
<organism evidence="4 6">
    <name type="scientific">Canis lupus familiaris</name>
    <name type="common">Dog</name>
    <name type="synonym">Canis familiaris</name>
    <dbReference type="NCBI Taxonomy" id="9615"/>
    <lineage>
        <taxon>Eukaryota</taxon>
        <taxon>Metazoa</taxon>
        <taxon>Chordata</taxon>
        <taxon>Craniata</taxon>
        <taxon>Vertebrata</taxon>
        <taxon>Euteleostomi</taxon>
        <taxon>Mammalia</taxon>
        <taxon>Eutheria</taxon>
        <taxon>Laurasiatheria</taxon>
        <taxon>Carnivora</taxon>
        <taxon>Caniformia</taxon>
        <taxon>Canidae</taxon>
        <taxon>Canis</taxon>
    </lineage>
</organism>
<feature type="compositionally biased region" description="Polar residues" evidence="1">
    <location>
        <begin position="180"/>
        <end position="197"/>
    </location>
</feature>
<dbReference type="Pfam" id="PF15310">
    <property type="entry name" value="VAD1-2"/>
    <property type="match status" value="1"/>
</dbReference>
<feature type="compositionally biased region" description="Basic and acidic residues" evidence="1">
    <location>
        <begin position="279"/>
        <end position="311"/>
    </location>
</feature>
<evidence type="ECO:0008006" key="7">
    <source>
        <dbReference type="Google" id="ProtNLM"/>
    </source>
</evidence>
<evidence type="ECO:0000313" key="3">
    <source>
        <dbReference type="Ensembl" id="ENSCAFP00030010791.1"/>
    </source>
</evidence>
<reference evidence="2 5" key="1">
    <citation type="journal article" date="2005" name="Nature">
        <title>Genome sequence, comparative analysis and haplotype structure of the domestic dog.</title>
        <authorList>
            <consortium name="Broad Sequencing Platform"/>
            <person name="Lindblad-Toh K."/>
            <person name="Wade C.M."/>
            <person name="Mikkelsen T.S."/>
            <person name="Karlsson E.K."/>
            <person name="Jaffe D.B."/>
            <person name="Kamal M."/>
            <person name="Clamp M."/>
            <person name="Chang J.L."/>
            <person name="Kulbokas E.J. III"/>
            <person name="Zody M.C."/>
            <person name="Mauceli E."/>
            <person name="Xie X."/>
            <person name="Breen M."/>
            <person name="Wayne R.K."/>
            <person name="Ostrander E.A."/>
            <person name="Ponting C.P."/>
            <person name="Galibert F."/>
            <person name="Smith D.R."/>
            <person name="DeJong P.J."/>
            <person name="Kirkness E."/>
            <person name="Alvarez P."/>
            <person name="Biagi T."/>
            <person name="Brockman W."/>
            <person name="Butler J."/>
            <person name="Chin C.W."/>
            <person name="Cook A."/>
            <person name="Cuff J."/>
            <person name="Daly M.J."/>
            <person name="DeCaprio D."/>
            <person name="Gnerre S."/>
            <person name="Grabherr M."/>
            <person name="Kellis M."/>
            <person name="Kleber M."/>
            <person name="Bardeleben C."/>
            <person name="Goodstadt L."/>
            <person name="Heger A."/>
            <person name="Hitte C."/>
            <person name="Kim L."/>
            <person name="Koepfli K.P."/>
            <person name="Parker H.G."/>
            <person name="Pollinger J.P."/>
            <person name="Searle S.M."/>
            <person name="Sutter N.B."/>
            <person name="Thomas R."/>
            <person name="Webber C."/>
            <person name="Baldwin J."/>
            <person name="Abebe A."/>
            <person name="Abouelleil A."/>
            <person name="Aftuck L."/>
            <person name="Ait-Zahra M."/>
            <person name="Aldredge T."/>
            <person name="Allen N."/>
            <person name="An P."/>
            <person name="Anderson S."/>
            <person name="Antoine C."/>
            <person name="Arachchi H."/>
            <person name="Aslam A."/>
            <person name="Ayotte L."/>
            <person name="Bachantsang P."/>
            <person name="Barry A."/>
            <person name="Bayul T."/>
            <person name="Benamara M."/>
            <person name="Berlin A."/>
            <person name="Bessette D."/>
            <person name="Blitshteyn B."/>
            <person name="Bloom T."/>
            <person name="Blye J."/>
            <person name="Boguslavskiy L."/>
            <person name="Bonnet C."/>
            <person name="Boukhgalter B."/>
            <person name="Brown A."/>
            <person name="Cahill P."/>
            <person name="Calixte N."/>
            <person name="Camarata J."/>
            <person name="Cheshatsang Y."/>
            <person name="Chu J."/>
            <person name="Citroen M."/>
            <person name="Collymore A."/>
            <person name="Cooke P."/>
            <person name="Dawoe T."/>
            <person name="Daza R."/>
            <person name="Decktor K."/>
            <person name="DeGray S."/>
            <person name="Dhargay N."/>
            <person name="Dooley K."/>
            <person name="Dooley K."/>
            <person name="Dorje P."/>
            <person name="Dorjee K."/>
            <person name="Dorris L."/>
            <person name="Duffey N."/>
            <person name="Dupes A."/>
            <person name="Egbiremolen O."/>
            <person name="Elong R."/>
            <person name="Falk J."/>
            <person name="Farina A."/>
            <person name="Faro S."/>
            <person name="Ferguson D."/>
            <person name="Ferreira P."/>
            <person name="Fisher S."/>
            <person name="FitzGerald M."/>
            <person name="Foley K."/>
            <person name="Foley C."/>
            <person name="Franke A."/>
            <person name="Friedrich D."/>
            <person name="Gage D."/>
            <person name="Garber M."/>
            <person name="Gearin G."/>
            <person name="Giannoukos G."/>
            <person name="Goode T."/>
            <person name="Goyette A."/>
            <person name="Graham J."/>
            <person name="Grandbois E."/>
            <person name="Gyaltsen K."/>
            <person name="Hafez N."/>
            <person name="Hagopian D."/>
            <person name="Hagos B."/>
            <person name="Hall J."/>
            <person name="Healy C."/>
            <person name="Hegarty R."/>
            <person name="Honan T."/>
            <person name="Horn A."/>
            <person name="Houde N."/>
            <person name="Hughes L."/>
            <person name="Hunnicutt L."/>
            <person name="Husby M."/>
            <person name="Jester B."/>
            <person name="Jones C."/>
            <person name="Kamat A."/>
            <person name="Kanga B."/>
            <person name="Kells C."/>
            <person name="Khazanovich D."/>
            <person name="Kieu A.C."/>
            <person name="Kisner P."/>
            <person name="Kumar M."/>
            <person name="Lance K."/>
            <person name="Landers T."/>
            <person name="Lara M."/>
            <person name="Lee W."/>
            <person name="Leger J.P."/>
            <person name="Lennon N."/>
            <person name="Leuper L."/>
            <person name="LeVine S."/>
            <person name="Liu J."/>
            <person name="Liu X."/>
            <person name="Lokyitsang Y."/>
            <person name="Lokyitsang T."/>
            <person name="Lui A."/>
            <person name="Macdonald J."/>
            <person name="Major J."/>
            <person name="Marabella R."/>
            <person name="Maru K."/>
            <person name="Matthews C."/>
            <person name="McDonough S."/>
            <person name="Mehta T."/>
            <person name="Meldrim J."/>
            <person name="Melnikov A."/>
            <person name="Meneus L."/>
            <person name="Mihalev A."/>
            <person name="Mihova T."/>
            <person name="Miller K."/>
            <person name="Mittelman R."/>
            <person name="Mlenga V."/>
            <person name="Mulrain L."/>
            <person name="Munson G."/>
            <person name="Navidi A."/>
            <person name="Naylor J."/>
            <person name="Nguyen T."/>
            <person name="Nguyen N."/>
            <person name="Nguyen C."/>
            <person name="Nguyen T."/>
            <person name="Nicol R."/>
            <person name="Norbu N."/>
            <person name="Norbu C."/>
            <person name="Novod N."/>
            <person name="Nyima T."/>
            <person name="Olandt P."/>
            <person name="O'Neill B."/>
            <person name="O'Neill K."/>
            <person name="Osman S."/>
            <person name="Oyono L."/>
            <person name="Patti C."/>
            <person name="Perrin D."/>
            <person name="Phunkhang P."/>
            <person name="Pierre F."/>
            <person name="Priest M."/>
            <person name="Rachupka A."/>
            <person name="Raghuraman S."/>
            <person name="Rameau R."/>
            <person name="Ray V."/>
            <person name="Raymond C."/>
            <person name="Rege F."/>
            <person name="Rise C."/>
            <person name="Rogers J."/>
            <person name="Rogov P."/>
            <person name="Sahalie J."/>
            <person name="Settipalli S."/>
            <person name="Sharpe T."/>
            <person name="Shea T."/>
            <person name="Sheehan M."/>
            <person name="Sherpa N."/>
            <person name="Shi J."/>
            <person name="Shih D."/>
            <person name="Sloan J."/>
            <person name="Smith C."/>
            <person name="Sparrow T."/>
            <person name="Stalker J."/>
            <person name="Stange-Thomann N."/>
            <person name="Stavropoulos S."/>
            <person name="Stone C."/>
            <person name="Stone S."/>
            <person name="Sykes S."/>
            <person name="Tchuinga P."/>
            <person name="Tenzing P."/>
            <person name="Tesfaye S."/>
            <person name="Thoulutsang D."/>
            <person name="Thoulutsang Y."/>
            <person name="Topham K."/>
            <person name="Topping I."/>
            <person name="Tsamla T."/>
            <person name="Vassiliev H."/>
            <person name="Venkataraman V."/>
            <person name="Vo A."/>
            <person name="Wangchuk T."/>
            <person name="Wangdi T."/>
            <person name="Weiand M."/>
            <person name="Wilkinson J."/>
            <person name="Wilson A."/>
            <person name="Yadav S."/>
            <person name="Yang S."/>
            <person name="Yang X."/>
            <person name="Young G."/>
            <person name="Yu Q."/>
            <person name="Zainoun J."/>
            <person name="Zembek L."/>
            <person name="Zimmer A."/>
            <person name="Lander E.S."/>
        </authorList>
    </citation>
    <scope>NUCLEOTIDE SEQUENCE [LARGE SCALE GENOMIC DNA]</scope>
    <source>
        <strain evidence="2">Boxer</strain>
    </source>
</reference>
<dbReference type="Ensembl" id="ENSCAFT00040023044.1">
    <property type="protein sequence ID" value="ENSCAFP00040019978.1"/>
    <property type="gene ID" value="ENSCAFG00040012487.1"/>
</dbReference>
<evidence type="ECO:0000313" key="6">
    <source>
        <dbReference type="Proteomes" id="UP000694542"/>
    </source>
</evidence>
<evidence type="ECO:0000313" key="5">
    <source>
        <dbReference type="Proteomes" id="UP000002254"/>
    </source>
</evidence>
<dbReference type="Ensembl" id="ENSCAFT00030012332.1">
    <property type="protein sequence ID" value="ENSCAFP00030010791.1"/>
    <property type="gene ID" value="ENSCAFG00030006689.1"/>
</dbReference>
<dbReference type="PANTHER" id="PTHR37338">
    <property type="entry name" value="SPERMATOGENESIS-ASSOCIATED PROTEIN 32"/>
    <property type="match status" value="1"/>
</dbReference>
<name>A0A8C0SF76_CANLF</name>
<dbReference type="AlphaFoldDB" id="A0A8C0SF76"/>
<feature type="region of interest" description="Disordered" evidence="1">
    <location>
        <begin position="335"/>
        <end position="377"/>
    </location>
</feature>